<dbReference type="GO" id="GO:0046872">
    <property type="term" value="F:metal ion binding"/>
    <property type="evidence" value="ECO:0007669"/>
    <property type="project" value="UniProtKB-KW"/>
</dbReference>
<evidence type="ECO:0000313" key="7">
    <source>
        <dbReference type="Proteomes" id="UP001225378"/>
    </source>
</evidence>
<dbReference type="Proteomes" id="UP001225378">
    <property type="component" value="Chromosome"/>
</dbReference>
<dbReference type="AlphaFoldDB" id="A0AAU7NWR1"/>
<accession>A0AAU7NWR1</accession>
<reference evidence="6 7" key="1">
    <citation type="journal article" date="2024" name="Microbiology">
        <title>Methylomarinum rosea sp. nov., a novel halophilic methanotrophic bacterium from the hypersaline Lake Elton.</title>
        <authorList>
            <person name="Suleimanov R.Z."/>
            <person name="Oshkin I.Y."/>
            <person name="Danilova O.V."/>
            <person name="Suzina N.E."/>
            <person name="Dedysh S.N."/>
        </authorList>
    </citation>
    <scope>NUCLEOTIDE SEQUENCE [LARGE SCALE GENOMIC DNA]</scope>
    <source>
        <strain evidence="6 7">Ch1-1</strain>
    </source>
</reference>
<evidence type="ECO:0000256" key="1">
    <source>
        <dbReference type="ARBA" id="ARBA00001947"/>
    </source>
</evidence>
<dbReference type="PIRSF" id="PIRSF039012">
    <property type="entry name" value="ASP"/>
    <property type="match status" value="1"/>
</dbReference>
<keyword evidence="7" id="KW-1185">Reference proteome</keyword>
<dbReference type="PANTHER" id="PTHR37326">
    <property type="entry name" value="BLL3975 PROTEIN"/>
    <property type="match status" value="1"/>
</dbReference>
<dbReference type="GO" id="GO:0016788">
    <property type="term" value="F:hydrolase activity, acting on ester bonds"/>
    <property type="evidence" value="ECO:0007669"/>
    <property type="project" value="InterPro"/>
</dbReference>
<evidence type="ECO:0000259" key="5">
    <source>
        <dbReference type="Pfam" id="PF24827"/>
    </source>
</evidence>
<dbReference type="InterPro" id="IPR055438">
    <property type="entry name" value="AstE_AspA_cat"/>
</dbReference>
<dbReference type="RefSeq" id="WP_349432098.1">
    <property type="nucleotide sequence ID" value="NZ_CP157743.1"/>
</dbReference>
<dbReference type="PANTHER" id="PTHR37326:SF2">
    <property type="entry name" value="SUCCINYLGLUTAMATE DESUCCINYLASE_ASPARTOACYLASE FAMILY PROTEIN"/>
    <property type="match status" value="1"/>
</dbReference>
<dbReference type="SUPFAM" id="SSF53187">
    <property type="entry name" value="Zn-dependent exopeptidases"/>
    <property type="match status" value="1"/>
</dbReference>
<name>A0AAU7NWR1_9GAMM</name>
<comment type="cofactor">
    <cofactor evidence="1">
        <name>Zn(2+)</name>
        <dbReference type="ChEBI" id="CHEBI:29105"/>
    </cofactor>
</comment>
<evidence type="ECO:0000313" key="6">
    <source>
        <dbReference type="EMBL" id="XBS21432.1"/>
    </source>
</evidence>
<dbReference type="Pfam" id="PF24827">
    <property type="entry name" value="AstE_AspA_cat"/>
    <property type="match status" value="1"/>
</dbReference>
<dbReference type="EMBL" id="CP157743">
    <property type="protein sequence ID" value="XBS21432.1"/>
    <property type="molecule type" value="Genomic_DNA"/>
</dbReference>
<proteinExistence type="predicted"/>
<protein>
    <submittedName>
        <fullName evidence="6">Succinylglutamate desuccinylase/aspartoacylase family protein</fullName>
    </submittedName>
</protein>
<dbReference type="InterPro" id="IPR053138">
    <property type="entry name" value="N-alpha-Ac-DABA_deacetylase"/>
</dbReference>
<organism evidence="6 7">
    <name type="scientific">Methylomarinum roseum</name>
    <dbReference type="NCBI Taxonomy" id="3067653"/>
    <lineage>
        <taxon>Bacteria</taxon>
        <taxon>Pseudomonadati</taxon>
        <taxon>Pseudomonadota</taxon>
        <taxon>Gammaproteobacteria</taxon>
        <taxon>Methylococcales</taxon>
        <taxon>Methylococcaceae</taxon>
        <taxon>Methylomarinum</taxon>
    </lineage>
</organism>
<sequence length="347" mass="38445">MQPELIINNQLIRPGCNLVIDLPLPSLYTHTPMTMPVHVINGRKPGPRLFVSAAIHGDELNGIEIVRRLLKQSALKRLHGTLIAIPMVNVYGVIHHSRYLPDRRDLNRSFPGSAKGSLAARLADLFMHEIVAQCSHGIDLHTGAIHRSNLPQIRANLDHEETLALAEAFNVPVLINSHLRDGSLRESAAEQGIQMLLYEAGEALRFDEICIRAGLQGILAVMRHLGMVASKKRVRKKRKEPYISQSSNWIRAPASGIFRTIKPLGSHVARKEVLGIISDPISNVEVEVISPHTGLVIGRSEIPLVYEGEALYHLAKFEDHEGVAEQVESFQDAIIPTDELSDELIIT</sequence>
<dbReference type="KEGG" id="mech:Q9L42_004720"/>
<evidence type="ECO:0000256" key="4">
    <source>
        <dbReference type="ARBA" id="ARBA00022833"/>
    </source>
</evidence>
<evidence type="ECO:0000256" key="3">
    <source>
        <dbReference type="ARBA" id="ARBA00022801"/>
    </source>
</evidence>
<keyword evidence="4" id="KW-0862">Zinc</keyword>
<gene>
    <name evidence="6" type="ORF">Q9L42_004720</name>
</gene>
<dbReference type="InterPro" id="IPR043795">
    <property type="entry name" value="N-alpha-Ac-DABA-like"/>
</dbReference>
<dbReference type="GO" id="GO:0016811">
    <property type="term" value="F:hydrolase activity, acting on carbon-nitrogen (but not peptide) bonds, in linear amides"/>
    <property type="evidence" value="ECO:0007669"/>
    <property type="project" value="InterPro"/>
</dbReference>
<dbReference type="CDD" id="cd06251">
    <property type="entry name" value="M14_ASTE_ASPA-like"/>
    <property type="match status" value="1"/>
</dbReference>
<keyword evidence="2" id="KW-0479">Metal-binding</keyword>
<feature type="domain" description="Succinylglutamate desuccinylase/Aspartoacylase catalytic" evidence="5">
    <location>
        <begin position="45"/>
        <end position="225"/>
    </location>
</feature>
<dbReference type="Gene3D" id="3.40.630.10">
    <property type="entry name" value="Zn peptidases"/>
    <property type="match status" value="1"/>
</dbReference>
<keyword evidence="3" id="KW-0378">Hydrolase</keyword>
<evidence type="ECO:0000256" key="2">
    <source>
        <dbReference type="ARBA" id="ARBA00022723"/>
    </source>
</evidence>